<dbReference type="Pfam" id="PF00083">
    <property type="entry name" value="Sugar_tr"/>
    <property type="match status" value="1"/>
</dbReference>
<feature type="transmembrane region" description="Helical" evidence="10">
    <location>
        <begin position="115"/>
        <end position="138"/>
    </location>
</feature>
<evidence type="ECO:0000256" key="2">
    <source>
        <dbReference type="ARBA" id="ARBA00010992"/>
    </source>
</evidence>
<dbReference type="PRINTS" id="PR00171">
    <property type="entry name" value="SUGRTRNSPORT"/>
</dbReference>
<evidence type="ECO:0000256" key="1">
    <source>
        <dbReference type="ARBA" id="ARBA00004141"/>
    </source>
</evidence>
<reference evidence="12 13" key="1">
    <citation type="submission" date="2018-01" db="EMBL/GenBank/DDBJ databases">
        <title>Harnessing the power of phylogenomics to disentangle the directionality and signatures of interkingdom host jumping in the parasitic fungal genus Tolypocladium.</title>
        <authorList>
            <person name="Quandt C.A."/>
            <person name="Patterson W."/>
            <person name="Spatafora J.W."/>
        </authorList>
    </citation>
    <scope>NUCLEOTIDE SEQUENCE [LARGE SCALE GENOMIC DNA]</scope>
    <source>
        <strain evidence="12 13">NRBC 100945</strain>
    </source>
</reference>
<feature type="transmembrane region" description="Helical" evidence="10">
    <location>
        <begin position="43"/>
        <end position="68"/>
    </location>
</feature>
<feature type="transmembrane region" description="Helical" evidence="10">
    <location>
        <begin position="88"/>
        <end position="108"/>
    </location>
</feature>
<dbReference type="SUPFAM" id="SSF103473">
    <property type="entry name" value="MFS general substrate transporter"/>
    <property type="match status" value="1"/>
</dbReference>
<dbReference type="GO" id="GO:0016020">
    <property type="term" value="C:membrane"/>
    <property type="evidence" value="ECO:0007669"/>
    <property type="project" value="UniProtKB-SubCell"/>
</dbReference>
<comment type="catalytic activity">
    <reaction evidence="7">
        <text>myo-inositol(out) + H(+)(out) = myo-inositol(in) + H(+)(in)</text>
        <dbReference type="Rhea" id="RHEA:60364"/>
        <dbReference type="ChEBI" id="CHEBI:15378"/>
        <dbReference type="ChEBI" id="CHEBI:17268"/>
    </reaction>
</comment>
<dbReference type="InterPro" id="IPR005829">
    <property type="entry name" value="Sugar_transporter_CS"/>
</dbReference>
<dbReference type="EMBL" id="PKSG01001104">
    <property type="protein sequence ID" value="POR31114.1"/>
    <property type="molecule type" value="Genomic_DNA"/>
</dbReference>
<dbReference type="PANTHER" id="PTHR48020">
    <property type="entry name" value="PROTON MYO-INOSITOL COTRANSPORTER"/>
    <property type="match status" value="1"/>
</dbReference>
<feature type="transmembrane region" description="Helical" evidence="10">
    <location>
        <begin position="360"/>
        <end position="384"/>
    </location>
</feature>
<comment type="similarity">
    <text evidence="2 8">Belongs to the major facilitator superfamily. Sugar transporter (TC 2.A.1.1) family.</text>
</comment>
<dbReference type="InterPro" id="IPR020846">
    <property type="entry name" value="MFS_dom"/>
</dbReference>
<evidence type="ECO:0000256" key="8">
    <source>
        <dbReference type="RuleBase" id="RU003346"/>
    </source>
</evidence>
<dbReference type="InterPro" id="IPR050814">
    <property type="entry name" value="Myo-inositol_Transporter"/>
</dbReference>
<comment type="caution">
    <text evidence="12">The sequence shown here is derived from an EMBL/GenBank/DDBJ whole genome shotgun (WGS) entry which is preliminary data.</text>
</comment>
<evidence type="ECO:0000256" key="4">
    <source>
        <dbReference type="ARBA" id="ARBA00022692"/>
    </source>
</evidence>
<proteinExistence type="inferred from homology"/>
<gene>
    <name evidence="12" type="ORF">TPAR_08692</name>
</gene>
<feature type="transmembrane region" description="Helical" evidence="10">
    <location>
        <begin position="175"/>
        <end position="197"/>
    </location>
</feature>
<dbReference type="FunFam" id="1.20.1250.20:FF:000073">
    <property type="entry name" value="MFS myo-inositol transporter, putative"/>
    <property type="match status" value="1"/>
</dbReference>
<dbReference type="PANTHER" id="PTHR48020:SF22">
    <property type="entry name" value="MAJOR FACILITATOR SUPERFAMILY (MFS) PROFILE DOMAIN-CONTAINING PROTEIN-RELATED"/>
    <property type="match status" value="1"/>
</dbReference>
<feature type="domain" description="Major facilitator superfamily (MFS) profile" evidence="11">
    <location>
        <begin position="47"/>
        <end position="491"/>
    </location>
</feature>
<dbReference type="PROSITE" id="PS50850">
    <property type="entry name" value="MFS"/>
    <property type="match status" value="1"/>
</dbReference>
<feature type="transmembrane region" description="Helical" evidence="10">
    <location>
        <begin position="144"/>
        <end position="163"/>
    </location>
</feature>
<dbReference type="AlphaFoldDB" id="A0A2S4KLP3"/>
<organism evidence="12 13">
    <name type="scientific">Tolypocladium paradoxum</name>
    <dbReference type="NCBI Taxonomy" id="94208"/>
    <lineage>
        <taxon>Eukaryota</taxon>
        <taxon>Fungi</taxon>
        <taxon>Dikarya</taxon>
        <taxon>Ascomycota</taxon>
        <taxon>Pezizomycotina</taxon>
        <taxon>Sordariomycetes</taxon>
        <taxon>Hypocreomycetidae</taxon>
        <taxon>Hypocreales</taxon>
        <taxon>Ophiocordycipitaceae</taxon>
        <taxon>Tolypocladium</taxon>
    </lineage>
</organism>
<dbReference type="NCBIfam" id="TIGR00879">
    <property type="entry name" value="SP"/>
    <property type="match status" value="1"/>
</dbReference>
<protein>
    <recommendedName>
        <fullName evidence="11">Major facilitator superfamily (MFS) profile domain-containing protein</fullName>
    </recommendedName>
</protein>
<keyword evidence="3 8" id="KW-0813">Transport</keyword>
<feature type="transmembrane region" description="Helical" evidence="10">
    <location>
        <begin position="396"/>
        <end position="423"/>
    </location>
</feature>
<dbReference type="InterPro" id="IPR003663">
    <property type="entry name" value="Sugar/inositol_transpt"/>
</dbReference>
<dbReference type="PROSITE" id="PS00217">
    <property type="entry name" value="SUGAR_TRANSPORT_2"/>
    <property type="match status" value="1"/>
</dbReference>
<feature type="transmembrane region" description="Helical" evidence="10">
    <location>
        <begin position="435"/>
        <end position="457"/>
    </location>
</feature>
<name>A0A2S4KLP3_9HYPO</name>
<evidence type="ECO:0000256" key="6">
    <source>
        <dbReference type="ARBA" id="ARBA00023136"/>
    </source>
</evidence>
<comment type="subcellular location">
    <subcellularLocation>
        <location evidence="1">Membrane</location>
        <topology evidence="1">Multi-pass membrane protein</topology>
    </subcellularLocation>
</comment>
<accession>A0A2S4KLP3</accession>
<feature type="transmembrane region" description="Helical" evidence="10">
    <location>
        <begin position="295"/>
        <end position="319"/>
    </location>
</feature>
<evidence type="ECO:0000256" key="5">
    <source>
        <dbReference type="ARBA" id="ARBA00022989"/>
    </source>
</evidence>
<keyword evidence="13" id="KW-1185">Reference proteome</keyword>
<dbReference type="InterPro" id="IPR005828">
    <property type="entry name" value="MFS_sugar_transport-like"/>
</dbReference>
<evidence type="ECO:0000313" key="12">
    <source>
        <dbReference type="EMBL" id="POR31114.1"/>
    </source>
</evidence>
<dbReference type="PROSITE" id="PS00216">
    <property type="entry name" value="SUGAR_TRANSPORT_1"/>
    <property type="match status" value="1"/>
</dbReference>
<feature type="transmembrane region" description="Helical" evidence="10">
    <location>
        <begin position="331"/>
        <end position="353"/>
    </location>
</feature>
<dbReference type="GO" id="GO:0005366">
    <property type="term" value="F:myo-inositol:proton symporter activity"/>
    <property type="evidence" value="ECO:0007669"/>
    <property type="project" value="TreeGrafter"/>
</dbReference>
<evidence type="ECO:0000256" key="10">
    <source>
        <dbReference type="SAM" id="Phobius"/>
    </source>
</evidence>
<dbReference type="InterPro" id="IPR036259">
    <property type="entry name" value="MFS_trans_sf"/>
</dbReference>
<evidence type="ECO:0000256" key="7">
    <source>
        <dbReference type="ARBA" id="ARBA00049119"/>
    </source>
</evidence>
<feature type="region of interest" description="Disordered" evidence="9">
    <location>
        <begin position="522"/>
        <end position="542"/>
    </location>
</feature>
<dbReference type="Proteomes" id="UP000237481">
    <property type="component" value="Unassembled WGS sequence"/>
</dbReference>
<keyword evidence="5 10" id="KW-1133">Transmembrane helix</keyword>
<feature type="transmembrane region" description="Helical" evidence="10">
    <location>
        <begin position="203"/>
        <end position="224"/>
    </location>
</feature>
<evidence type="ECO:0000313" key="13">
    <source>
        <dbReference type="Proteomes" id="UP000237481"/>
    </source>
</evidence>
<evidence type="ECO:0000256" key="3">
    <source>
        <dbReference type="ARBA" id="ARBA00022448"/>
    </source>
</evidence>
<dbReference type="OrthoDB" id="6339427at2759"/>
<keyword evidence="4 10" id="KW-0812">Transmembrane</keyword>
<feature type="transmembrane region" description="Helical" evidence="10">
    <location>
        <begin position="469"/>
        <end position="487"/>
    </location>
</feature>
<keyword evidence="6 10" id="KW-0472">Membrane</keyword>
<dbReference type="Gene3D" id="1.20.1250.20">
    <property type="entry name" value="MFS general substrate transporter like domains"/>
    <property type="match status" value="1"/>
</dbReference>
<sequence length="542" mass="59310">MASKESNGVDSESEARHVELSTQRITMIEGGEVPIEDTAPSRYLALCVVATAIGGMLFGYDTGVISGILVVIESDLNGRLLEHWEKELITALCAGGALLGAVIAGFTADKHGRRPAIWFASVLFTVGALVQATSYSIAQMSAGRILVGLGVGSASMIIPLYIAEISPASYRGRMISIDMMFLGTGSLLAYAFDAAFYRVTHGWRYMVGLGGIPSIALGVLLIWCPESPRQLLFHGRDEECVAVLRRIYPKAHEEQVQEMVVHIRHGVAQSHALNEKMSILTATKSLFGVPANRRAAIVACGLMATQQLCGFNTLMYYSSTLFQIVGFNNPIAVGTVVAGTNWLFTVLSIFLIDRVGRRRLLLWTMWGMPLFLAIAAVVFQWIPIDRNTLALTNDVVGWPAIVVLVSMIMFVAFYAAGLGCVPWQANEFLPMEVRAVGTTMINIFNWGPNIIVSSTFLSMMRGMSPSGTFGFYAALSLLGLIFVFFCYPEAANMTLEEIGLVFENGFGVRYAEEWRKQRKLALANRPSHRDNEEGNGQQVMSR</sequence>
<evidence type="ECO:0000256" key="9">
    <source>
        <dbReference type="SAM" id="MobiDB-lite"/>
    </source>
</evidence>
<evidence type="ECO:0000259" key="11">
    <source>
        <dbReference type="PROSITE" id="PS50850"/>
    </source>
</evidence>
<dbReference type="GO" id="GO:1904679">
    <property type="term" value="P:myo-inositol import across plasma membrane"/>
    <property type="evidence" value="ECO:0007669"/>
    <property type="project" value="TreeGrafter"/>
</dbReference>